<dbReference type="OrthoDB" id="9808690at2"/>
<keyword evidence="1" id="KW-0812">Transmembrane</keyword>
<accession>A0A433RW79</accession>
<dbReference type="AlphaFoldDB" id="A0A433RW79"/>
<feature type="transmembrane region" description="Helical" evidence="1">
    <location>
        <begin position="60"/>
        <end position="77"/>
    </location>
</feature>
<keyword evidence="1" id="KW-1133">Transmembrane helix</keyword>
<dbReference type="RefSeq" id="WP_126989888.1">
    <property type="nucleotide sequence ID" value="NZ_JTFC01000019.1"/>
</dbReference>
<protein>
    <recommendedName>
        <fullName evidence="2">DUF1648 domain-containing protein</fullName>
    </recommendedName>
</protein>
<sequence>MRPKIKLEKSIPEKIANSIGYAAILFLIIFFFAKMSTLPAEIPMHYNGVTVDRYGSKWETIALILIAIATQIGLEFLERKPQLHNYPTRFNEENAEEFYRASSQILNYTKNTIAVLMAFIMYEILTLQEQLSPLFWVLIALVIGLSIWGVMKMSRIGK</sequence>
<keyword evidence="1" id="KW-0472">Membrane</keyword>
<reference evidence="3 4" key="1">
    <citation type="submission" date="2014-11" db="EMBL/GenBank/DDBJ databases">
        <title>Genome sequence and analysis of novel Kurthia sp.</title>
        <authorList>
            <person name="Lawson J.N."/>
            <person name="Gonzalez J.E."/>
            <person name="Rinauldi L."/>
            <person name="Xuan Z."/>
            <person name="Firman A."/>
            <person name="Shaddox L."/>
            <person name="Trudeau A."/>
            <person name="Shah S."/>
            <person name="Reiman D."/>
        </authorList>
    </citation>
    <scope>NUCLEOTIDE SEQUENCE [LARGE SCALE GENOMIC DNA]</scope>
    <source>
        <strain evidence="3 4">3B1D</strain>
    </source>
</reference>
<comment type="caution">
    <text evidence="3">The sequence shown here is derived from an EMBL/GenBank/DDBJ whole genome shotgun (WGS) entry which is preliminary data.</text>
</comment>
<proteinExistence type="predicted"/>
<name>A0A433RW79_9BACL</name>
<keyword evidence="4" id="KW-1185">Reference proteome</keyword>
<evidence type="ECO:0000259" key="2">
    <source>
        <dbReference type="Pfam" id="PF07853"/>
    </source>
</evidence>
<organism evidence="3 4">
    <name type="scientific">Candidatus Kurthia intestinigallinarum</name>
    <dbReference type="NCBI Taxonomy" id="1562256"/>
    <lineage>
        <taxon>Bacteria</taxon>
        <taxon>Bacillati</taxon>
        <taxon>Bacillota</taxon>
        <taxon>Bacilli</taxon>
        <taxon>Bacillales</taxon>
        <taxon>Caryophanaceae</taxon>
        <taxon>Kurthia</taxon>
    </lineage>
</organism>
<feature type="transmembrane region" description="Helical" evidence="1">
    <location>
        <begin position="133"/>
        <end position="151"/>
    </location>
</feature>
<dbReference type="InterPro" id="IPR012867">
    <property type="entry name" value="DUF1648"/>
</dbReference>
<evidence type="ECO:0000313" key="3">
    <source>
        <dbReference type="EMBL" id="RUS57556.1"/>
    </source>
</evidence>
<evidence type="ECO:0000256" key="1">
    <source>
        <dbReference type="SAM" id="Phobius"/>
    </source>
</evidence>
<dbReference type="EMBL" id="JTFC01000019">
    <property type="protein sequence ID" value="RUS57556.1"/>
    <property type="molecule type" value="Genomic_DNA"/>
</dbReference>
<feature type="transmembrane region" description="Helical" evidence="1">
    <location>
        <begin position="21"/>
        <end position="40"/>
    </location>
</feature>
<dbReference type="Pfam" id="PF07853">
    <property type="entry name" value="DUF1648"/>
    <property type="match status" value="1"/>
</dbReference>
<evidence type="ECO:0000313" key="4">
    <source>
        <dbReference type="Proteomes" id="UP000288623"/>
    </source>
</evidence>
<gene>
    <name evidence="3" type="ORF">QI30_05225</name>
</gene>
<feature type="transmembrane region" description="Helical" evidence="1">
    <location>
        <begin position="108"/>
        <end position="127"/>
    </location>
</feature>
<feature type="domain" description="DUF1648" evidence="2">
    <location>
        <begin position="24"/>
        <end position="65"/>
    </location>
</feature>
<dbReference type="Proteomes" id="UP000288623">
    <property type="component" value="Unassembled WGS sequence"/>
</dbReference>